<evidence type="ECO:0000313" key="2">
    <source>
        <dbReference type="EMBL" id="KCZ80201.1"/>
    </source>
</evidence>
<feature type="non-terminal residue" evidence="2">
    <location>
        <position position="324"/>
    </location>
</feature>
<protein>
    <recommendedName>
        <fullName evidence="1">MULE transposase domain-containing protein</fullName>
    </recommendedName>
</protein>
<reference evidence="2 3" key="2">
    <citation type="submission" date="2014-03" db="EMBL/GenBank/DDBJ databases">
        <title>The Genome Sequence of Anncaliia algerae insect isolate PRA339.</title>
        <authorList>
            <consortium name="The Broad Institute Genome Sequencing Platform"/>
            <consortium name="The Broad Institute Genome Sequencing Center for Infectious Disease"/>
            <person name="Cuomo C."/>
            <person name="Becnel J."/>
            <person name="Sanscrainte N."/>
            <person name="Walker B."/>
            <person name="Young S.K."/>
            <person name="Zeng Q."/>
            <person name="Gargeya S."/>
            <person name="Fitzgerald M."/>
            <person name="Haas B."/>
            <person name="Abouelleil A."/>
            <person name="Alvarado L."/>
            <person name="Arachchi H.M."/>
            <person name="Berlin A.M."/>
            <person name="Chapman S.B."/>
            <person name="Dewar J."/>
            <person name="Goldberg J."/>
            <person name="Griggs A."/>
            <person name="Gujja S."/>
            <person name="Hansen M."/>
            <person name="Howarth C."/>
            <person name="Imamovic A."/>
            <person name="Larimer J."/>
            <person name="McCowan C."/>
            <person name="Murphy C."/>
            <person name="Neiman D."/>
            <person name="Pearson M."/>
            <person name="Priest M."/>
            <person name="Roberts A."/>
            <person name="Saif S."/>
            <person name="Shea T."/>
            <person name="Sisk P."/>
            <person name="Sykes S."/>
            <person name="Wortman J."/>
            <person name="Nusbaum C."/>
            <person name="Birren B."/>
        </authorList>
    </citation>
    <scope>NUCLEOTIDE SEQUENCE [LARGE SCALE GENOMIC DNA]</scope>
    <source>
        <strain evidence="2 3">PRA339</strain>
    </source>
</reference>
<dbReference type="VEuPathDB" id="MicrosporidiaDB:H312_02408"/>
<feature type="domain" description="MULE transposase" evidence="1">
    <location>
        <begin position="146"/>
        <end position="234"/>
    </location>
</feature>
<name>A0A059EZQ8_9MICR</name>
<sequence length="324" mass="37851">MPKQGLPRFCFFDAEIRLVKLTVHSHDNVPEKIEKLRTIQSIKERAIGTTERANEIIGREISLIQNDETVAIMPSIPALRDLVRRERNNMLEYFPGTYYDIPEILKRDEKGNLFLRFDSGFNDPNRIIIFCSEFKLNLFDRINTFIIDGTFRSAPQGFYQLLVLHGCLFGKTYPLSYIIMSDKTEASYMNAFDRCKEIFNLNPKYLITDFERALSNACRNSFPMSTNFGCIFHFGLAIWARIGNLGLIRRYRTELLFKKVIKMIICLSFLPVNEVTIGYKYIKQFIIDLNIYGLEEFLSYFEKNYVGSYNDKTGEYNKPSYDIS</sequence>
<dbReference type="Pfam" id="PF10551">
    <property type="entry name" value="MULE"/>
    <property type="match status" value="1"/>
</dbReference>
<dbReference type="InterPro" id="IPR018289">
    <property type="entry name" value="MULE_transposase_dom"/>
</dbReference>
<dbReference type="HOGENOM" id="CLU_859301_0_0_1"/>
<dbReference type="OrthoDB" id="2388574at2759"/>
<dbReference type="Proteomes" id="UP000030655">
    <property type="component" value="Unassembled WGS sequence"/>
</dbReference>
<gene>
    <name evidence="2" type="ORF">H312_02408</name>
</gene>
<reference evidence="3" key="1">
    <citation type="submission" date="2013-02" db="EMBL/GenBank/DDBJ databases">
        <authorList>
            <consortium name="The Broad Institute Genome Sequencing Platform"/>
            <person name="Cuomo C."/>
            <person name="Becnel J."/>
            <person name="Sanscrainte N."/>
            <person name="Walker B."/>
            <person name="Young S.K."/>
            <person name="Zeng Q."/>
            <person name="Gargeya S."/>
            <person name="Fitzgerald M."/>
            <person name="Haas B."/>
            <person name="Abouelleil A."/>
            <person name="Alvarado L."/>
            <person name="Arachchi H.M."/>
            <person name="Berlin A.M."/>
            <person name="Chapman S.B."/>
            <person name="Dewar J."/>
            <person name="Goldberg J."/>
            <person name="Griggs A."/>
            <person name="Gujja S."/>
            <person name="Hansen M."/>
            <person name="Howarth C."/>
            <person name="Imamovic A."/>
            <person name="Larimer J."/>
            <person name="McCowan C."/>
            <person name="Murphy C."/>
            <person name="Neiman D."/>
            <person name="Pearson M."/>
            <person name="Priest M."/>
            <person name="Roberts A."/>
            <person name="Saif S."/>
            <person name="Shea T."/>
            <person name="Sisk P."/>
            <person name="Sykes S."/>
            <person name="Wortman J."/>
            <person name="Nusbaum C."/>
            <person name="Birren B."/>
        </authorList>
    </citation>
    <scope>NUCLEOTIDE SEQUENCE [LARGE SCALE GENOMIC DNA]</scope>
    <source>
        <strain evidence="3">PRA339</strain>
    </source>
</reference>
<organism evidence="2 3">
    <name type="scientific">Anncaliia algerae PRA339</name>
    <dbReference type="NCBI Taxonomy" id="1288291"/>
    <lineage>
        <taxon>Eukaryota</taxon>
        <taxon>Fungi</taxon>
        <taxon>Fungi incertae sedis</taxon>
        <taxon>Microsporidia</taxon>
        <taxon>Tubulinosematoidea</taxon>
        <taxon>Tubulinosematidae</taxon>
        <taxon>Anncaliia</taxon>
    </lineage>
</organism>
<proteinExistence type="predicted"/>
<evidence type="ECO:0000259" key="1">
    <source>
        <dbReference type="Pfam" id="PF10551"/>
    </source>
</evidence>
<evidence type="ECO:0000313" key="3">
    <source>
        <dbReference type="Proteomes" id="UP000030655"/>
    </source>
</evidence>
<dbReference type="STRING" id="1288291.A0A059EZQ8"/>
<dbReference type="EMBL" id="KK365196">
    <property type="protein sequence ID" value="KCZ80201.1"/>
    <property type="molecule type" value="Genomic_DNA"/>
</dbReference>
<dbReference type="AlphaFoldDB" id="A0A059EZQ8"/>
<accession>A0A059EZQ8</accession>
<keyword evidence="3" id="KW-1185">Reference proteome</keyword>